<dbReference type="InterPro" id="IPR011564">
    <property type="entry name" value="Telomer_end-bd_POT1/Cdc13"/>
</dbReference>
<dbReference type="GO" id="GO:0000783">
    <property type="term" value="C:nuclear telomere cap complex"/>
    <property type="evidence" value="ECO:0007669"/>
    <property type="project" value="TreeGrafter"/>
</dbReference>
<evidence type="ECO:0000256" key="2">
    <source>
        <dbReference type="ARBA" id="ARBA00022454"/>
    </source>
</evidence>
<keyword evidence="7" id="KW-1185">Reference proteome</keyword>
<dbReference type="PANTHER" id="PTHR14513:SF0">
    <property type="entry name" value="PROTECTION OF TELOMERES PROTEIN 1"/>
    <property type="match status" value="1"/>
</dbReference>
<evidence type="ECO:0000259" key="5">
    <source>
        <dbReference type="Pfam" id="PF02765"/>
    </source>
</evidence>
<keyword evidence="3" id="KW-0779">Telomere</keyword>
<dbReference type="InterPro" id="IPR012340">
    <property type="entry name" value="NA-bd_OB-fold"/>
</dbReference>
<evidence type="ECO:0000313" key="7">
    <source>
        <dbReference type="Proteomes" id="UP001190700"/>
    </source>
</evidence>
<dbReference type="GO" id="GO:0098505">
    <property type="term" value="F:G-rich strand telomeric DNA binding"/>
    <property type="evidence" value="ECO:0007669"/>
    <property type="project" value="TreeGrafter"/>
</dbReference>
<dbReference type="PANTHER" id="PTHR14513">
    <property type="entry name" value="PROTECTION OF TELOMERES 1"/>
    <property type="match status" value="1"/>
</dbReference>
<reference evidence="6 7" key="1">
    <citation type="journal article" date="2015" name="Genome Biol. Evol.">
        <title>Comparative Genomics of a Bacterivorous Green Alga Reveals Evolutionary Causalities and Consequences of Phago-Mixotrophic Mode of Nutrition.</title>
        <authorList>
            <person name="Burns J.A."/>
            <person name="Paasch A."/>
            <person name="Narechania A."/>
            <person name="Kim E."/>
        </authorList>
    </citation>
    <scope>NUCLEOTIDE SEQUENCE [LARGE SCALE GENOMIC DNA]</scope>
    <source>
        <strain evidence="6 7">PLY_AMNH</strain>
    </source>
</reference>
<evidence type="ECO:0000256" key="3">
    <source>
        <dbReference type="ARBA" id="ARBA00022895"/>
    </source>
</evidence>
<comment type="subcellular location">
    <subcellularLocation>
        <location evidence="1">Chromosome</location>
        <location evidence="1">Telomere</location>
    </subcellularLocation>
</comment>
<evidence type="ECO:0000313" key="6">
    <source>
        <dbReference type="EMBL" id="KAK3238197.1"/>
    </source>
</evidence>
<proteinExistence type="predicted"/>
<keyword evidence="4" id="KW-0238">DNA-binding</keyword>
<dbReference type="InterPro" id="IPR028389">
    <property type="entry name" value="POT1"/>
</dbReference>
<dbReference type="AlphaFoldDB" id="A0AAE0BM82"/>
<sequence>MFCGTFGKDLMCTMTIVDSSTYCVHDGGTSGLDVRLFFSKEEDRPHPRARCGDIIRFHRLKVESYKGTCSLVGKVGKYCHFLMFDGACETETPYQASSPTYTLTNVDKISLERLRTWIRSLNLSSLRTYRPFFLKSKDVEVVFKGLDELIQAESKFISFHETENSKDAVLFS</sequence>
<name>A0AAE0BM82_9CHLO</name>
<feature type="domain" description="Telomeric single stranded DNA binding POT1/Cdc13" evidence="5">
    <location>
        <begin position="5"/>
        <end position="118"/>
    </location>
</feature>
<dbReference type="GO" id="GO:0010521">
    <property type="term" value="F:telomerase inhibitor activity"/>
    <property type="evidence" value="ECO:0007669"/>
    <property type="project" value="TreeGrafter"/>
</dbReference>
<comment type="caution">
    <text evidence="6">The sequence shown here is derived from an EMBL/GenBank/DDBJ whole genome shotgun (WGS) entry which is preliminary data.</text>
</comment>
<accession>A0AAE0BM82</accession>
<dbReference type="Gene3D" id="2.40.50.140">
    <property type="entry name" value="Nucleic acid-binding proteins"/>
    <property type="match status" value="1"/>
</dbReference>
<protein>
    <recommendedName>
        <fullName evidence="5">Telomeric single stranded DNA binding POT1/Cdc13 domain-containing protein</fullName>
    </recommendedName>
</protein>
<dbReference type="Proteomes" id="UP001190700">
    <property type="component" value="Unassembled WGS sequence"/>
</dbReference>
<keyword evidence="2" id="KW-0158">Chromosome</keyword>
<dbReference type="EMBL" id="LGRX02034304">
    <property type="protein sequence ID" value="KAK3238197.1"/>
    <property type="molecule type" value="Genomic_DNA"/>
</dbReference>
<gene>
    <name evidence="6" type="ORF">CYMTET_51776</name>
</gene>
<evidence type="ECO:0000256" key="4">
    <source>
        <dbReference type="ARBA" id="ARBA00023125"/>
    </source>
</evidence>
<organism evidence="6 7">
    <name type="scientific">Cymbomonas tetramitiformis</name>
    <dbReference type="NCBI Taxonomy" id="36881"/>
    <lineage>
        <taxon>Eukaryota</taxon>
        <taxon>Viridiplantae</taxon>
        <taxon>Chlorophyta</taxon>
        <taxon>Pyramimonadophyceae</taxon>
        <taxon>Pyramimonadales</taxon>
        <taxon>Pyramimonadaceae</taxon>
        <taxon>Cymbomonas</taxon>
    </lineage>
</organism>
<dbReference type="Pfam" id="PF02765">
    <property type="entry name" value="POT1"/>
    <property type="match status" value="1"/>
</dbReference>
<dbReference type="GO" id="GO:0016233">
    <property type="term" value="P:telomere capping"/>
    <property type="evidence" value="ECO:0007669"/>
    <property type="project" value="TreeGrafter"/>
</dbReference>
<evidence type="ECO:0000256" key="1">
    <source>
        <dbReference type="ARBA" id="ARBA00004574"/>
    </source>
</evidence>
<dbReference type="SUPFAM" id="SSF50249">
    <property type="entry name" value="Nucleic acid-binding proteins"/>
    <property type="match status" value="1"/>
</dbReference>
<dbReference type="GO" id="GO:0032210">
    <property type="term" value="P:regulation of telomere maintenance via telomerase"/>
    <property type="evidence" value="ECO:0007669"/>
    <property type="project" value="TreeGrafter"/>
</dbReference>